<name>A0A858RAQ3_9PROT</name>
<evidence type="ECO:0000256" key="1">
    <source>
        <dbReference type="ARBA" id="ARBA00009990"/>
    </source>
</evidence>
<sequence>MSDETNGTNEAENEQRGGSPIIVNVQYVKDQSFENPNAPQSLLAGNGAPKIDLQVDVQGRPLGDNVAEVQLSFRAEATQGDRTAFIAELVYCGVFTMAPLPADQQRALLLIEGPRLLFPFARQILADMTQQGGFPPLMLQPIDFVDLYRRQLMSAQGDDMAEPQGTA</sequence>
<dbReference type="GO" id="GO:0015031">
    <property type="term" value="P:protein transport"/>
    <property type="evidence" value="ECO:0007669"/>
    <property type="project" value="UniProtKB-UniRule"/>
</dbReference>
<keyword evidence="2 6" id="KW-0813">Transport</keyword>
<dbReference type="Proteomes" id="UP000501891">
    <property type="component" value="Chromosome"/>
</dbReference>
<comment type="similarity">
    <text evidence="1 6">Belongs to the SecB family.</text>
</comment>
<dbReference type="GO" id="GO:0005737">
    <property type="term" value="C:cytoplasm"/>
    <property type="evidence" value="ECO:0007669"/>
    <property type="project" value="UniProtKB-SubCell"/>
</dbReference>
<dbReference type="PANTHER" id="PTHR36918:SF1">
    <property type="entry name" value="PROTEIN-EXPORT PROTEIN SECB"/>
    <property type="match status" value="1"/>
</dbReference>
<dbReference type="SUPFAM" id="SSF54611">
    <property type="entry name" value="SecB-like"/>
    <property type="match status" value="1"/>
</dbReference>
<evidence type="ECO:0000256" key="6">
    <source>
        <dbReference type="HAMAP-Rule" id="MF_00821"/>
    </source>
</evidence>
<keyword evidence="5 6" id="KW-0143">Chaperone</keyword>
<dbReference type="GO" id="GO:0051262">
    <property type="term" value="P:protein tetramerization"/>
    <property type="evidence" value="ECO:0007669"/>
    <property type="project" value="InterPro"/>
</dbReference>
<dbReference type="EMBL" id="CP051775">
    <property type="protein sequence ID" value="QJE74474.1"/>
    <property type="molecule type" value="Genomic_DNA"/>
</dbReference>
<comment type="function">
    <text evidence="6">One of the proteins required for the normal export of preproteins out of the cell cytoplasm. It is a molecular chaperone that binds to a subset of precursor proteins, maintaining them in a translocation-competent state. It also specifically binds to its receptor SecA.</text>
</comment>
<dbReference type="AlphaFoldDB" id="A0A858RAQ3"/>
<evidence type="ECO:0000313" key="8">
    <source>
        <dbReference type="Proteomes" id="UP000501891"/>
    </source>
</evidence>
<keyword evidence="3 6" id="KW-0653">Protein transport</keyword>
<dbReference type="HAMAP" id="MF_00821">
    <property type="entry name" value="SecB"/>
    <property type="match status" value="1"/>
</dbReference>
<dbReference type="GO" id="GO:0006457">
    <property type="term" value="P:protein folding"/>
    <property type="evidence" value="ECO:0007669"/>
    <property type="project" value="UniProtKB-UniRule"/>
</dbReference>
<dbReference type="InterPro" id="IPR003708">
    <property type="entry name" value="SecB"/>
</dbReference>
<keyword evidence="8" id="KW-1185">Reference proteome</keyword>
<evidence type="ECO:0000256" key="2">
    <source>
        <dbReference type="ARBA" id="ARBA00022448"/>
    </source>
</evidence>
<accession>A0A858RAQ3</accession>
<keyword evidence="6" id="KW-0963">Cytoplasm</keyword>
<dbReference type="PRINTS" id="PR01594">
    <property type="entry name" value="SECBCHAPRONE"/>
</dbReference>
<dbReference type="KEGG" id="acru:HHL28_16645"/>
<dbReference type="NCBIfam" id="TIGR00809">
    <property type="entry name" value="secB"/>
    <property type="match status" value="1"/>
</dbReference>
<gene>
    <name evidence="6 7" type="primary">secB</name>
    <name evidence="7" type="ORF">HHL28_16645</name>
</gene>
<organism evidence="7 8">
    <name type="scientific">Aerophototrophica crusticola</name>
    <dbReference type="NCBI Taxonomy" id="1709002"/>
    <lineage>
        <taxon>Bacteria</taxon>
        <taxon>Pseudomonadati</taxon>
        <taxon>Pseudomonadota</taxon>
        <taxon>Alphaproteobacteria</taxon>
        <taxon>Rhodospirillales</taxon>
        <taxon>Rhodospirillaceae</taxon>
        <taxon>Aerophototrophica</taxon>
    </lineage>
</organism>
<keyword evidence="4 6" id="KW-0811">Translocation</keyword>
<proteinExistence type="inferred from homology"/>
<dbReference type="NCBIfam" id="NF004392">
    <property type="entry name" value="PRK05751.1-3"/>
    <property type="match status" value="1"/>
</dbReference>
<evidence type="ECO:0000313" key="7">
    <source>
        <dbReference type="EMBL" id="QJE74474.1"/>
    </source>
</evidence>
<reference evidence="7" key="1">
    <citation type="submission" date="2020-04" db="EMBL/GenBank/DDBJ databases">
        <title>A desert anoxygenic phototrophic bacterium fixes CO2 using RubisCO under aerobic conditions.</title>
        <authorList>
            <person name="Tang K."/>
        </authorList>
    </citation>
    <scope>NUCLEOTIDE SEQUENCE [LARGE SCALE GENOMIC DNA]</scope>
    <source>
        <strain evidence="7">MIMtkB3</strain>
    </source>
</reference>
<comment type="subunit">
    <text evidence="6">Homotetramer, a dimer of dimers. One homotetramer interacts with 1 SecA dimer.</text>
</comment>
<dbReference type="Gene3D" id="3.10.420.10">
    <property type="entry name" value="SecB-like"/>
    <property type="match status" value="1"/>
</dbReference>
<evidence type="ECO:0000256" key="5">
    <source>
        <dbReference type="ARBA" id="ARBA00023186"/>
    </source>
</evidence>
<evidence type="ECO:0000256" key="3">
    <source>
        <dbReference type="ARBA" id="ARBA00022927"/>
    </source>
</evidence>
<evidence type="ECO:0000256" key="4">
    <source>
        <dbReference type="ARBA" id="ARBA00023010"/>
    </source>
</evidence>
<dbReference type="InterPro" id="IPR035958">
    <property type="entry name" value="SecB-like_sf"/>
</dbReference>
<protein>
    <recommendedName>
        <fullName evidence="6">Protein-export protein SecB</fullName>
    </recommendedName>
</protein>
<dbReference type="Pfam" id="PF02556">
    <property type="entry name" value="SecB"/>
    <property type="match status" value="1"/>
</dbReference>
<dbReference type="PANTHER" id="PTHR36918">
    <property type="match status" value="1"/>
</dbReference>
<comment type="subcellular location">
    <subcellularLocation>
        <location evidence="6">Cytoplasm</location>
    </subcellularLocation>
</comment>
<dbReference type="GO" id="GO:0051082">
    <property type="term" value="F:unfolded protein binding"/>
    <property type="evidence" value="ECO:0007669"/>
    <property type="project" value="InterPro"/>
</dbReference>